<comment type="caution">
    <text evidence="16">The sequence shown here is derived from an EMBL/GenBank/DDBJ whole genome shotgun (WGS) entry which is preliminary data.</text>
</comment>
<protein>
    <recommendedName>
        <fullName evidence="12 13">DNA primase</fullName>
        <ecNumber evidence="12">2.7.7.101</ecNumber>
    </recommendedName>
</protein>
<accession>A0A8J7CNM5</accession>
<comment type="function">
    <text evidence="12 13">RNA polymerase that catalyzes the synthesis of short RNA molecules used as primers for DNA polymerase during DNA replication.</text>
</comment>
<evidence type="ECO:0000313" key="16">
    <source>
        <dbReference type="EMBL" id="MBD3870903.1"/>
    </source>
</evidence>
<dbReference type="EC" id="2.7.7.101" evidence="12"/>
<comment type="cofactor">
    <cofactor evidence="12 13 14">
        <name>Zn(2+)</name>
        <dbReference type="ChEBI" id="CHEBI:29105"/>
    </cofactor>
    <text evidence="12 13 14">Binds 1 zinc ion per monomer.</text>
</comment>
<dbReference type="Gene3D" id="1.10.860.10">
    <property type="entry name" value="DNAb Helicase, Chain A"/>
    <property type="match status" value="1"/>
</dbReference>
<dbReference type="SMART" id="SM00493">
    <property type="entry name" value="TOPRIM"/>
    <property type="match status" value="1"/>
</dbReference>
<dbReference type="InterPro" id="IPR037068">
    <property type="entry name" value="DNA_primase_core_N_sf"/>
</dbReference>
<evidence type="ECO:0000313" key="17">
    <source>
        <dbReference type="Proteomes" id="UP000598633"/>
    </source>
</evidence>
<keyword evidence="2 12" id="KW-0639">Primosome</keyword>
<evidence type="ECO:0000256" key="9">
    <source>
        <dbReference type="ARBA" id="ARBA00022842"/>
    </source>
</evidence>
<dbReference type="InterPro" id="IPR030846">
    <property type="entry name" value="DnaG_bac"/>
</dbReference>
<dbReference type="GO" id="GO:0006269">
    <property type="term" value="P:DNA replication, synthesis of primer"/>
    <property type="evidence" value="ECO:0007669"/>
    <property type="project" value="UniProtKB-UniRule"/>
</dbReference>
<evidence type="ECO:0000256" key="2">
    <source>
        <dbReference type="ARBA" id="ARBA00022515"/>
    </source>
</evidence>
<dbReference type="InterPro" id="IPR016136">
    <property type="entry name" value="DNA_helicase_N/primase_C"/>
</dbReference>
<comment type="domain">
    <text evidence="12">Contains an N-terminal zinc-binding domain, a central core domain that contains the primase activity, and a C-terminal DnaB-binding domain.</text>
</comment>
<dbReference type="Pfam" id="PF01807">
    <property type="entry name" value="Zn_ribbon_DnaG"/>
    <property type="match status" value="1"/>
</dbReference>
<dbReference type="FunFam" id="3.90.580.10:FF:000001">
    <property type="entry name" value="DNA primase"/>
    <property type="match status" value="1"/>
</dbReference>
<dbReference type="Gene3D" id="3.40.1360.10">
    <property type="match status" value="1"/>
</dbReference>
<dbReference type="PANTHER" id="PTHR30313">
    <property type="entry name" value="DNA PRIMASE"/>
    <property type="match status" value="1"/>
</dbReference>
<evidence type="ECO:0000256" key="6">
    <source>
        <dbReference type="ARBA" id="ARBA00022723"/>
    </source>
</evidence>
<dbReference type="InterPro" id="IPR006171">
    <property type="entry name" value="TOPRIM_dom"/>
</dbReference>
<dbReference type="GO" id="GO:0008270">
    <property type="term" value="F:zinc ion binding"/>
    <property type="evidence" value="ECO:0007669"/>
    <property type="project" value="UniProtKB-UniRule"/>
</dbReference>
<feature type="domain" description="Toprim" evidence="15">
    <location>
        <begin position="258"/>
        <end position="342"/>
    </location>
</feature>
<keyword evidence="4 12" id="KW-0548">Nucleotidyltransferase</keyword>
<evidence type="ECO:0000256" key="4">
    <source>
        <dbReference type="ARBA" id="ARBA00022695"/>
    </source>
</evidence>
<dbReference type="GO" id="GO:0005737">
    <property type="term" value="C:cytoplasm"/>
    <property type="evidence" value="ECO:0007669"/>
    <property type="project" value="TreeGrafter"/>
</dbReference>
<dbReference type="GO" id="GO:0003899">
    <property type="term" value="F:DNA-directed RNA polymerase activity"/>
    <property type="evidence" value="ECO:0007669"/>
    <property type="project" value="UniProtKB-UniRule"/>
</dbReference>
<dbReference type="InterPro" id="IPR006295">
    <property type="entry name" value="DNA_primase_DnaG"/>
</dbReference>
<evidence type="ECO:0000256" key="1">
    <source>
        <dbReference type="ARBA" id="ARBA00022478"/>
    </source>
</evidence>
<comment type="catalytic activity">
    <reaction evidence="12">
        <text>ssDNA + n NTP = ssDNA/pppN(pN)n-1 hybrid + (n-1) diphosphate.</text>
        <dbReference type="EC" id="2.7.7.101"/>
    </reaction>
</comment>
<proteinExistence type="inferred from homology"/>
<evidence type="ECO:0000256" key="13">
    <source>
        <dbReference type="PIRNR" id="PIRNR002811"/>
    </source>
</evidence>
<comment type="subunit">
    <text evidence="12">Monomer. Interacts with DnaB.</text>
</comment>
<keyword evidence="6 12" id="KW-0479">Metal-binding</keyword>
<keyword evidence="3 12" id="KW-0808">Transferase</keyword>
<dbReference type="Pfam" id="PF08275">
    <property type="entry name" value="DNAG_N"/>
    <property type="match status" value="1"/>
</dbReference>
<dbReference type="HAMAP" id="MF_00974">
    <property type="entry name" value="DNA_primase_DnaG"/>
    <property type="match status" value="1"/>
</dbReference>
<reference evidence="16 17" key="1">
    <citation type="submission" date="2020-08" db="EMBL/GenBank/DDBJ databases">
        <title>Acidobacteriota in marine sediments use diverse sulfur dissimilation pathways.</title>
        <authorList>
            <person name="Wasmund K."/>
        </authorList>
    </citation>
    <scope>NUCLEOTIDE SEQUENCE [LARGE SCALE GENOMIC DNA]</scope>
    <source>
        <strain evidence="16">MAG AM3-A</strain>
    </source>
</reference>
<dbReference type="PIRSF" id="PIRSF002811">
    <property type="entry name" value="DnaG"/>
    <property type="match status" value="1"/>
</dbReference>
<dbReference type="Proteomes" id="UP000598633">
    <property type="component" value="Unassembled WGS sequence"/>
</dbReference>
<dbReference type="SUPFAM" id="SSF57783">
    <property type="entry name" value="Zinc beta-ribbon"/>
    <property type="match status" value="1"/>
</dbReference>
<dbReference type="SMART" id="SM00400">
    <property type="entry name" value="ZnF_CHCC"/>
    <property type="match status" value="1"/>
</dbReference>
<dbReference type="NCBIfam" id="TIGR01391">
    <property type="entry name" value="dnaG"/>
    <property type="match status" value="1"/>
</dbReference>
<organism evidence="16 17">
    <name type="scientific">Candidatus Sulfomarinibacter kjeldsenii</name>
    <dbReference type="NCBI Taxonomy" id="2885994"/>
    <lineage>
        <taxon>Bacteria</taxon>
        <taxon>Pseudomonadati</taxon>
        <taxon>Acidobacteriota</taxon>
        <taxon>Thermoanaerobaculia</taxon>
        <taxon>Thermoanaerobaculales</taxon>
        <taxon>Candidatus Sulfomarinibacteraceae</taxon>
        <taxon>Candidatus Sulfomarinibacter</taxon>
    </lineage>
</organism>
<keyword evidence="5 12" id="KW-0235">DNA replication</keyword>
<dbReference type="Gene3D" id="3.90.980.10">
    <property type="entry name" value="DNA primase, catalytic core, N-terminal domain"/>
    <property type="match status" value="1"/>
</dbReference>
<sequence length="583" mass="65273">MTDVDIGRDSVARVREAADILDIVGDHVRLKKRGRGWEGLCPFHEEKTPSFSVDPDKGLYYCFGCHQGGDVFKFVMQLEHLNFPETVERLARRYGVKLPPRSPETKKRREAGERQRALLEEAQRFFAGCLENAEGAEARSELDRRGFQKDSWRDFGFGFAPDDWRRLLDHMKRRHPEGALVESGLAIRPDSGTSPYDRFRNRLTFPIRSGDGTLIAFGGRQLGDGDPKYLNSPETALFRKRSTLFCLDRARRSLADSGRVLVVEGYFDCLSLHRVGVENVVATLGTALTPDHARLLKRRLGPDGLALLCYDADAAGRRAAGSGAGVLLEAGVDVAMMVLPSGMDPDDVIRESGEATFREILEHPTSLLEFLLADLPPDPAARRRSGLELATLVCSASDPAVRQNLIEELARQLYLRPREIEEHGEKRRRGAKVAAAAVRSPLPPGERELARILLECSNEWRSKILEIVHVEYIRDVRVRRLLEDTRSIVSGDDSGTDFLHELLSHCTDPDASTLVAELSTSPMPEITDDSIRVQLKTLLQRQAREGSQRLEPQIAAAEKRGDHAEVDRLLAEKTRLRRDLAEI</sequence>
<evidence type="ECO:0000256" key="14">
    <source>
        <dbReference type="PIRSR" id="PIRSR002811-1"/>
    </source>
</evidence>
<evidence type="ECO:0000256" key="11">
    <source>
        <dbReference type="ARBA" id="ARBA00023163"/>
    </source>
</evidence>
<keyword evidence="11 12" id="KW-0804">Transcription</keyword>
<dbReference type="GO" id="GO:1990077">
    <property type="term" value="C:primosome complex"/>
    <property type="evidence" value="ECO:0007669"/>
    <property type="project" value="UniProtKB-KW"/>
</dbReference>
<name>A0A8J7CNM5_9BACT</name>
<evidence type="ECO:0000256" key="8">
    <source>
        <dbReference type="ARBA" id="ARBA00022833"/>
    </source>
</evidence>
<evidence type="ECO:0000259" key="15">
    <source>
        <dbReference type="PROSITE" id="PS50880"/>
    </source>
</evidence>
<dbReference type="InterPro" id="IPR036977">
    <property type="entry name" value="DNA_primase_Znf_CHC2"/>
</dbReference>
<dbReference type="PANTHER" id="PTHR30313:SF2">
    <property type="entry name" value="DNA PRIMASE"/>
    <property type="match status" value="1"/>
</dbReference>
<feature type="zinc finger region" description="CHC2-type" evidence="12 14">
    <location>
        <begin position="41"/>
        <end position="65"/>
    </location>
</feature>
<keyword evidence="10 12" id="KW-0238">DNA-binding</keyword>
<evidence type="ECO:0000256" key="7">
    <source>
        <dbReference type="ARBA" id="ARBA00022771"/>
    </source>
</evidence>
<dbReference type="Gene3D" id="3.90.580.10">
    <property type="entry name" value="Zinc finger, CHC2-type domain"/>
    <property type="match status" value="1"/>
</dbReference>
<evidence type="ECO:0000256" key="5">
    <source>
        <dbReference type="ARBA" id="ARBA00022705"/>
    </source>
</evidence>
<keyword evidence="7 12" id="KW-0863">Zinc-finger</keyword>
<dbReference type="GO" id="GO:0003677">
    <property type="term" value="F:DNA binding"/>
    <property type="evidence" value="ECO:0007669"/>
    <property type="project" value="UniProtKB-KW"/>
</dbReference>
<dbReference type="GO" id="GO:0000428">
    <property type="term" value="C:DNA-directed RNA polymerase complex"/>
    <property type="evidence" value="ECO:0007669"/>
    <property type="project" value="UniProtKB-KW"/>
</dbReference>
<gene>
    <name evidence="12" type="primary">dnaG</name>
    <name evidence="16" type="ORF">IFJ97_06035</name>
</gene>
<dbReference type="AlphaFoldDB" id="A0A8J7CNM5"/>
<dbReference type="PROSITE" id="PS50880">
    <property type="entry name" value="TOPRIM"/>
    <property type="match status" value="1"/>
</dbReference>
<keyword evidence="8 12" id="KW-0862">Zinc</keyword>
<dbReference type="InterPro" id="IPR013264">
    <property type="entry name" value="DNAG_N"/>
</dbReference>
<dbReference type="CDD" id="cd03364">
    <property type="entry name" value="TOPRIM_DnaG_primases"/>
    <property type="match status" value="1"/>
</dbReference>
<evidence type="ECO:0000256" key="3">
    <source>
        <dbReference type="ARBA" id="ARBA00022679"/>
    </source>
</evidence>
<dbReference type="InterPro" id="IPR050219">
    <property type="entry name" value="DnaG_primase"/>
</dbReference>
<dbReference type="InterPro" id="IPR034151">
    <property type="entry name" value="TOPRIM_DnaG_bac"/>
</dbReference>
<dbReference type="EMBL" id="JACXWA010000103">
    <property type="protein sequence ID" value="MBD3870903.1"/>
    <property type="molecule type" value="Genomic_DNA"/>
</dbReference>
<dbReference type="SUPFAM" id="SSF56731">
    <property type="entry name" value="DNA primase core"/>
    <property type="match status" value="1"/>
</dbReference>
<evidence type="ECO:0000256" key="10">
    <source>
        <dbReference type="ARBA" id="ARBA00023125"/>
    </source>
</evidence>
<keyword evidence="1 12" id="KW-0240">DNA-directed RNA polymerase</keyword>
<dbReference type="Pfam" id="PF13155">
    <property type="entry name" value="Toprim_2"/>
    <property type="match status" value="1"/>
</dbReference>
<comment type="similarity">
    <text evidence="12 13">Belongs to the DnaG primase family.</text>
</comment>
<keyword evidence="9" id="KW-0460">Magnesium</keyword>
<evidence type="ECO:0000256" key="12">
    <source>
        <dbReference type="HAMAP-Rule" id="MF_00974"/>
    </source>
</evidence>
<dbReference type="InterPro" id="IPR002694">
    <property type="entry name" value="Znf_CHC2"/>
</dbReference>